<evidence type="ECO:0000256" key="4">
    <source>
        <dbReference type="ARBA" id="ARBA00022895"/>
    </source>
</evidence>
<keyword evidence="3" id="KW-0158">Chromosome</keyword>
<evidence type="ECO:0000313" key="9">
    <source>
        <dbReference type="Proteomes" id="UP000472271"/>
    </source>
</evidence>
<keyword evidence="5" id="KW-0539">Nucleus</keyword>
<dbReference type="GO" id="GO:0042162">
    <property type="term" value="F:telomeric DNA binding"/>
    <property type="evidence" value="ECO:0007669"/>
    <property type="project" value="InterPro"/>
</dbReference>
<evidence type="ECO:0000256" key="1">
    <source>
        <dbReference type="ARBA" id="ARBA00004123"/>
    </source>
</evidence>
<evidence type="ECO:0000256" key="2">
    <source>
        <dbReference type="ARBA" id="ARBA00004574"/>
    </source>
</evidence>
<reference evidence="8" key="3">
    <citation type="submission" date="2025-09" db="UniProtKB">
        <authorList>
            <consortium name="Ensembl"/>
        </authorList>
    </citation>
    <scope>IDENTIFICATION</scope>
</reference>
<dbReference type="InterPro" id="IPR028631">
    <property type="entry name" value="ACD"/>
</dbReference>
<reference evidence="8" key="1">
    <citation type="submission" date="2019-06" db="EMBL/GenBank/DDBJ databases">
        <authorList>
            <consortium name="Wellcome Sanger Institute Data Sharing"/>
        </authorList>
    </citation>
    <scope>NUCLEOTIDE SEQUENCE [LARGE SCALE GENOMIC DNA]</scope>
</reference>
<keyword evidence="9" id="KW-1185">Reference proteome</keyword>
<feature type="domain" description="Shelterin complex subunit TPP1/Est3" evidence="7">
    <location>
        <begin position="11"/>
        <end position="159"/>
    </location>
</feature>
<organism evidence="8 9">
    <name type="scientific">Sphaeramia orbicularis</name>
    <name type="common">orbiculate cardinalfish</name>
    <dbReference type="NCBI Taxonomy" id="375764"/>
    <lineage>
        <taxon>Eukaryota</taxon>
        <taxon>Metazoa</taxon>
        <taxon>Chordata</taxon>
        <taxon>Craniata</taxon>
        <taxon>Vertebrata</taxon>
        <taxon>Euteleostomi</taxon>
        <taxon>Actinopterygii</taxon>
        <taxon>Neopterygii</taxon>
        <taxon>Teleostei</taxon>
        <taxon>Neoteleostei</taxon>
        <taxon>Acanthomorphata</taxon>
        <taxon>Gobiaria</taxon>
        <taxon>Kurtiformes</taxon>
        <taxon>Apogonoidei</taxon>
        <taxon>Apogonidae</taxon>
        <taxon>Apogoninae</taxon>
        <taxon>Sphaeramia</taxon>
    </lineage>
</organism>
<keyword evidence="4" id="KW-0779">Telomere</keyword>
<gene>
    <name evidence="8" type="primary">acd</name>
</gene>
<comment type="subcellular location">
    <subcellularLocation>
        <location evidence="2">Chromosome</location>
        <location evidence="2">Telomere</location>
    </subcellularLocation>
    <subcellularLocation>
        <location evidence="1">Nucleus</location>
    </subcellularLocation>
</comment>
<dbReference type="GO" id="GO:0070187">
    <property type="term" value="C:shelterin complex"/>
    <property type="evidence" value="ECO:0007669"/>
    <property type="project" value="InterPro"/>
</dbReference>
<sequence length="475" mass="52419">MPRPLQGRIVPWIERLVQGFGVAEGTDSSTVGRLKAHVIGVGQMSQSQAQAQGTEGPTGLLFLSDGVVQIPAVLTASAWDHLQDQEDRECFTSLVNTTVYIQDYQLQFHMAPEQTKSRFYLLIGKLATTSAGPIRTNTPCCTSLQSVRMKICKTWRSLLGQEDSQGSQCGFDLSDLLGEWQHDCLLTILDDVREKLMATRRRSLQPGTSTSDPSVGVAATRWDLDRVRYKGLKPFTVPVKQLLIPENLQVQNRQLQDDDGVQMELSENRNAYKQSESSTPSVDEAEWCISNMLDEDIFVRMLDSDVRPSDNPWDMFPRPCDTSSSSETSPPLTQISQTSHHTHTVFTSTQLPVHASEESQQPSLSKTEHSFFPPYQKLPPSPSNSAYPSSSSSSAPGLTEPSNPPILTPTVHSDGRPFSYSYQMSGDNLLDFSRFRVAESLLHWAVKYLVVPKNADYSCNPSVPAGSGGTEVSSA</sequence>
<evidence type="ECO:0000256" key="6">
    <source>
        <dbReference type="SAM" id="MobiDB-lite"/>
    </source>
</evidence>
<dbReference type="Proteomes" id="UP000472271">
    <property type="component" value="Chromosome 6"/>
</dbReference>
<dbReference type="AlphaFoldDB" id="A0A672YHM7"/>
<dbReference type="Ensembl" id="ENSSORT00005004174.1">
    <property type="protein sequence ID" value="ENSSORP00005004054.1"/>
    <property type="gene ID" value="ENSSORG00005002474.1"/>
</dbReference>
<dbReference type="Gene3D" id="2.40.50.960">
    <property type="match status" value="1"/>
</dbReference>
<dbReference type="GO" id="GO:0032211">
    <property type="term" value="P:negative regulation of telomere maintenance via telomerase"/>
    <property type="evidence" value="ECO:0007669"/>
    <property type="project" value="TreeGrafter"/>
</dbReference>
<proteinExistence type="predicted"/>
<evidence type="ECO:0000256" key="5">
    <source>
        <dbReference type="ARBA" id="ARBA00023242"/>
    </source>
</evidence>
<name>A0A672YHM7_9TELE</name>
<dbReference type="GO" id="GO:0016233">
    <property type="term" value="P:telomere capping"/>
    <property type="evidence" value="ECO:0007669"/>
    <property type="project" value="InterPro"/>
</dbReference>
<dbReference type="InterPro" id="IPR019437">
    <property type="entry name" value="TPP1/Est3"/>
</dbReference>
<feature type="region of interest" description="Disordered" evidence="6">
    <location>
        <begin position="310"/>
        <end position="412"/>
    </location>
</feature>
<protein>
    <submittedName>
        <fullName evidence="8">Uncharacterized LOC115421656</fullName>
    </submittedName>
</protein>
<dbReference type="PANTHER" id="PTHR14487">
    <property type="entry name" value="ADRENOCORTICAL DYSPLASIA PROTEIN ACD"/>
    <property type="match status" value="1"/>
</dbReference>
<dbReference type="GO" id="GO:0005697">
    <property type="term" value="C:telomerase holoenzyme complex"/>
    <property type="evidence" value="ECO:0007669"/>
    <property type="project" value="InterPro"/>
</dbReference>
<evidence type="ECO:0000313" key="8">
    <source>
        <dbReference type="Ensembl" id="ENSSORP00005004054.1"/>
    </source>
</evidence>
<evidence type="ECO:0000259" key="7">
    <source>
        <dbReference type="Pfam" id="PF10341"/>
    </source>
</evidence>
<dbReference type="PANTHER" id="PTHR14487:SF3">
    <property type="entry name" value="ADRENOCORTICAL DYSPLASIA PROTEIN HOMOLOG"/>
    <property type="match status" value="1"/>
</dbReference>
<dbReference type="Pfam" id="PF10341">
    <property type="entry name" value="TPP1"/>
    <property type="match status" value="1"/>
</dbReference>
<accession>A0A672YHM7</accession>
<feature type="compositionally biased region" description="Low complexity" evidence="6">
    <location>
        <begin position="322"/>
        <end position="349"/>
    </location>
</feature>
<evidence type="ECO:0000256" key="3">
    <source>
        <dbReference type="ARBA" id="ARBA00022454"/>
    </source>
</evidence>
<reference evidence="8" key="2">
    <citation type="submission" date="2025-08" db="UniProtKB">
        <authorList>
            <consortium name="Ensembl"/>
        </authorList>
    </citation>
    <scope>IDENTIFICATION</scope>
</reference>
<feature type="compositionally biased region" description="Low complexity" evidence="6">
    <location>
        <begin position="383"/>
        <end position="396"/>
    </location>
</feature>
<dbReference type="GO" id="GO:0007004">
    <property type="term" value="P:telomere maintenance via telomerase"/>
    <property type="evidence" value="ECO:0007669"/>
    <property type="project" value="InterPro"/>
</dbReference>
<dbReference type="GO" id="GO:0070198">
    <property type="term" value="P:protein localization to chromosome, telomeric region"/>
    <property type="evidence" value="ECO:0007669"/>
    <property type="project" value="TreeGrafter"/>
</dbReference>